<evidence type="ECO:0000313" key="1">
    <source>
        <dbReference type="EMBL" id="EME42563.1"/>
    </source>
</evidence>
<evidence type="ECO:0000313" key="2">
    <source>
        <dbReference type="Proteomes" id="UP000016933"/>
    </source>
</evidence>
<dbReference type="HOGENOM" id="CLU_2339109_0_0_1"/>
<feature type="non-terminal residue" evidence="1">
    <location>
        <position position="1"/>
    </location>
</feature>
<protein>
    <submittedName>
        <fullName evidence="1">Uncharacterized protein</fullName>
    </submittedName>
</protein>
<dbReference type="EMBL" id="KB446541">
    <property type="protein sequence ID" value="EME42563.1"/>
    <property type="molecule type" value="Genomic_DNA"/>
</dbReference>
<proteinExistence type="predicted"/>
<gene>
    <name evidence="1" type="ORF">DOTSEDRAFT_133275</name>
</gene>
<dbReference type="Proteomes" id="UP000016933">
    <property type="component" value="Unassembled WGS sequence"/>
</dbReference>
<reference evidence="1 2" key="2">
    <citation type="journal article" date="2012" name="PLoS Pathog.">
        <title>Diverse lifestyles and strategies of plant pathogenesis encoded in the genomes of eighteen Dothideomycetes fungi.</title>
        <authorList>
            <person name="Ohm R.A."/>
            <person name="Feau N."/>
            <person name="Henrissat B."/>
            <person name="Schoch C.L."/>
            <person name="Horwitz B.A."/>
            <person name="Barry K.W."/>
            <person name="Condon B.J."/>
            <person name="Copeland A.C."/>
            <person name="Dhillon B."/>
            <person name="Glaser F."/>
            <person name="Hesse C.N."/>
            <person name="Kosti I."/>
            <person name="LaButti K."/>
            <person name="Lindquist E.A."/>
            <person name="Lucas S."/>
            <person name="Salamov A.A."/>
            <person name="Bradshaw R.E."/>
            <person name="Ciuffetti L."/>
            <person name="Hamelin R.C."/>
            <person name="Kema G.H.J."/>
            <person name="Lawrence C."/>
            <person name="Scott J.A."/>
            <person name="Spatafora J.W."/>
            <person name="Turgeon B.G."/>
            <person name="de Wit P.J.G.M."/>
            <person name="Zhong S."/>
            <person name="Goodwin S.B."/>
            <person name="Grigoriev I.V."/>
        </authorList>
    </citation>
    <scope>NUCLEOTIDE SEQUENCE [LARGE SCALE GENOMIC DNA]</scope>
    <source>
        <strain evidence="2">NZE10 / CBS 128990</strain>
    </source>
</reference>
<reference evidence="2" key="1">
    <citation type="journal article" date="2012" name="PLoS Genet.">
        <title>The genomes of the fungal plant pathogens Cladosporium fulvum and Dothistroma septosporum reveal adaptation to different hosts and lifestyles but also signatures of common ancestry.</title>
        <authorList>
            <person name="de Wit P.J.G.M."/>
            <person name="van der Burgt A."/>
            <person name="Oekmen B."/>
            <person name="Stergiopoulos I."/>
            <person name="Abd-Elsalam K.A."/>
            <person name="Aerts A.L."/>
            <person name="Bahkali A.H."/>
            <person name="Beenen H.G."/>
            <person name="Chettri P."/>
            <person name="Cox M.P."/>
            <person name="Datema E."/>
            <person name="de Vries R.P."/>
            <person name="Dhillon B."/>
            <person name="Ganley A.R."/>
            <person name="Griffiths S.A."/>
            <person name="Guo Y."/>
            <person name="Hamelin R.C."/>
            <person name="Henrissat B."/>
            <person name="Kabir M.S."/>
            <person name="Jashni M.K."/>
            <person name="Kema G."/>
            <person name="Klaubauf S."/>
            <person name="Lapidus A."/>
            <person name="Levasseur A."/>
            <person name="Lindquist E."/>
            <person name="Mehrabi R."/>
            <person name="Ohm R.A."/>
            <person name="Owen T.J."/>
            <person name="Salamov A."/>
            <person name="Schwelm A."/>
            <person name="Schijlen E."/>
            <person name="Sun H."/>
            <person name="van den Burg H.A."/>
            <person name="van Ham R.C.H.J."/>
            <person name="Zhang S."/>
            <person name="Goodwin S.B."/>
            <person name="Grigoriev I.V."/>
            <person name="Collemare J."/>
            <person name="Bradshaw R.E."/>
        </authorList>
    </citation>
    <scope>NUCLEOTIDE SEQUENCE [LARGE SCALE GENOMIC DNA]</scope>
    <source>
        <strain evidence="2">NZE10 / CBS 128990</strain>
    </source>
</reference>
<sequence>RPSTNNYGDLKVISDLAVQSAAYLDTLRWGGNTNEVNTYSSVSLSDLTGEVLNAEDLFDTTNPRGGWFYAQLAQSFTSDAASTSLDVLPAAFCYRAGQ</sequence>
<organism evidence="1 2">
    <name type="scientific">Dothistroma septosporum (strain NZE10 / CBS 128990)</name>
    <name type="common">Red band needle blight fungus</name>
    <name type="synonym">Mycosphaerella pini</name>
    <dbReference type="NCBI Taxonomy" id="675120"/>
    <lineage>
        <taxon>Eukaryota</taxon>
        <taxon>Fungi</taxon>
        <taxon>Dikarya</taxon>
        <taxon>Ascomycota</taxon>
        <taxon>Pezizomycotina</taxon>
        <taxon>Dothideomycetes</taxon>
        <taxon>Dothideomycetidae</taxon>
        <taxon>Mycosphaerellales</taxon>
        <taxon>Mycosphaerellaceae</taxon>
        <taxon>Dothistroma</taxon>
    </lineage>
</organism>
<dbReference type="AlphaFoldDB" id="N1PIZ6"/>
<name>N1PIZ6_DOTSN</name>
<accession>N1PIZ6</accession>
<keyword evidence="2" id="KW-1185">Reference proteome</keyword>